<evidence type="ECO:0000259" key="1">
    <source>
        <dbReference type="Pfam" id="PF24476"/>
    </source>
</evidence>
<dbReference type="InterPro" id="IPR056002">
    <property type="entry name" value="DUF7580"/>
</dbReference>
<feature type="domain" description="DUF7580" evidence="1">
    <location>
        <begin position="309"/>
        <end position="550"/>
    </location>
</feature>
<proteinExistence type="predicted"/>
<protein>
    <recommendedName>
        <fullName evidence="1">DUF7580 domain-containing protein</fullName>
    </recommendedName>
</protein>
<evidence type="ECO:0000313" key="2">
    <source>
        <dbReference type="EMBL" id="KAK8246590.1"/>
    </source>
</evidence>
<dbReference type="Proteomes" id="UP001492380">
    <property type="component" value="Unassembled WGS sequence"/>
</dbReference>
<accession>A0ABR1Z2F4</accession>
<dbReference type="EMBL" id="JBBWRZ010000001">
    <property type="protein sequence ID" value="KAK8246590.1"/>
    <property type="molecule type" value="Genomic_DNA"/>
</dbReference>
<reference evidence="2 3" key="1">
    <citation type="submission" date="2024-04" db="EMBL/GenBank/DDBJ databases">
        <title>Phyllosticta paracitricarpa is synonymous to the EU quarantine fungus P. citricarpa based on phylogenomic analyses.</title>
        <authorList>
            <consortium name="Lawrence Berkeley National Laboratory"/>
            <person name="Van Ingen-Buijs V.A."/>
            <person name="Van Westerhoven A.C."/>
            <person name="Haridas S."/>
            <person name="Skiadas P."/>
            <person name="Martin F."/>
            <person name="Groenewald J.Z."/>
            <person name="Crous P.W."/>
            <person name="Seidl M.F."/>
        </authorList>
    </citation>
    <scope>NUCLEOTIDE SEQUENCE [LARGE SCALE GENOMIC DNA]</scope>
    <source>
        <strain evidence="2 3">CBS 123374</strain>
    </source>
</reference>
<name>A0ABR1Z2F4_9PEZI</name>
<organism evidence="2 3">
    <name type="scientific">Phyllosticta capitalensis</name>
    <dbReference type="NCBI Taxonomy" id="121624"/>
    <lineage>
        <taxon>Eukaryota</taxon>
        <taxon>Fungi</taxon>
        <taxon>Dikarya</taxon>
        <taxon>Ascomycota</taxon>
        <taxon>Pezizomycotina</taxon>
        <taxon>Dothideomycetes</taxon>
        <taxon>Dothideomycetes incertae sedis</taxon>
        <taxon>Botryosphaeriales</taxon>
        <taxon>Phyllostictaceae</taxon>
        <taxon>Phyllosticta</taxon>
    </lineage>
</organism>
<dbReference type="Pfam" id="PF24476">
    <property type="entry name" value="DUF7580"/>
    <property type="match status" value="1"/>
</dbReference>
<dbReference type="PANTHER" id="PTHR35186">
    <property type="entry name" value="ANK_REP_REGION DOMAIN-CONTAINING PROTEIN"/>
    <property type="match status" value="1"/>
</dbReference>
<keyword evidence="3" id="KW-1185">Reference proteome</keyword>
<gene>
    <name evidence="2" type="ORF">HDK90DRAFT_15059</name>
</gene>
<evidence type="ECO:0000313" key="3">
    <source>
        <dbReference type="Proteomes" id="UP001492380"/>
    </source>
</evidence>
<sequence>MSGIEVAGLVLGAVPLMIEAMKQYADGARTVKRFIKYEVPLRDLCLDLRNEKAKYENTCLQLLAGIVPHNEVAKVLDGPFWKRPDLEPAIRSRLGTSHEQFVETMIRLSEVIREIADQLKLDQTFHVQVDKSKKFKEEYKRLKFTLKKSEYDELMSSVRQHNDTLNTLLDQRSRLEQGYRSGGIRSKLPDFRKIQGYASAVHSLIQRCFVCACSNFHTTSIRLDRPRGCQEKDNQGDFRIGLLFSYSAGFSTPGPTPWNTEAVEIGLLGQEESQKTDTLSASAAVKGKRRIRFDVPVPKPPQGQLPQMAPTQQISNLCNVLNEFKQTHQNACVGYMIEGACKYGLFLPRLPTTQQDPPHSFISLRDILKRDTTVSGFSLRAKVQLAAAVANSMMELYNTPWLDLYWRKDDIFFPRNGNEAKFDSPYIGKRRLDDVHQDNELSTFSPRDESLYNLGVLLTEICLVRPFNEVLSETRGDGDGIGSSNVERRHRYKPLDEIIRKVSEEAGEEYGDAVWRCLYCDFNHRQVGFDHDDFYKVFYLEVVSHLQKTVQFLVGKIEH</sequence>
<comment type="caution">
    <text evidence="2">The sequence shown here is derived from an EMBL/GenBank/DDBJ whole genome shotgun (WGS) entry which is preliminary data.</text>
</comment>
<dbReference type="PANTHER" id="PTHR35186:SF4">
    <property type="entry name" value="PRION-INHIBITION AND PROPAGATION HELO DOMAIN-CONTAINING PROTEIN"/>
    <property type="match status" value="1"/>
</dbReference>